<accession>A6JEY6</accession>
<sequence>MGRILYGHDCHKCFVYLKVSFLRFRKRSSITELKSLFSL</sequence>
<protein>
    <submittedName>
        <fullName evidence="1">RCG37674</fullName>
    </submittedName>
</protein>
<gene>
    <name evidence="1" type="ORF">rCG_37674</name>
</gene>
<dbReference type="EMBL" id="CH473983">
    <property type="protein sequence ID" value="EDM00474.1"/>
    <property type="molecule type" value="Genomic_DNA"/>
</dbReference>
<feature type="non-terminal residue" evidence="1">
    <location>
        <position position="39"/>
    </location>
</feature>
<dbReference type="Proteomes" id="UP000234681">
    <property type="component" value="Chromosome 3"/>
</dbReference>
<organism evidence="1 2">
    <name type="scientific">Rattus norvegicus</name>
    <name type="common">Rat</name>
    <dbReference type="NCBI Taxonomy" id="10116"/>
    <lineage>
        <taxon>Eukaryota</taxon>
        <taxon>Metazoa</taxon>
        <taxon>Chordata</taxon>
        <taxon>Craniata</taxon>
        <taxon>Vertebrata</taxon>
        <taxon>Euteleostomi</taxon>
        <taxon>Mammalia</taxon>
        <taxon>Eutheria</taxon>
        <taxon>Euarchontoglires</taxon>
        <taxon>Glires</taxon>
        <taxon>Rodentia</taxon>
        <taxon>Myomorpha</taxon>
        <taxon>Muroidea</taxon>
        <taxon>Muridae</taxon>
        <taxon>Murinae</taxon>
        <taxon>Rattus</taxon>
    </lineage>
</organism>
<reference evidence="1 2" key="1">
    <citation type="submission" date="2005-09" db="EMBL/GenBank/DDBJ databases">
        <authorList>
            <person name="Mural R.J."/>
            <person name="Li P.W."/>
            <person name="Adams M.D."/>
            <person name="Amanatides P.G."/>
            <person name="Baden-Tillson H."/>
            <person name="Barnstead M."/>
            <person name="Chin S.H."/>
            <person name="Dew I."/>
            <person name="Evans C.A."/>
            <person name="Ferriera S."/>
            <person name="Flanigan M."/>
            <person name="Fosler C."/>
            <person name="Glodek A."/>
            <person name="Gu Z."/>
            <person name="Holt R.A."/>
            <person name="Jennings D."/>
            <person name="Kraft C.L."/>
            <person name="Lu F."/>
            <person name="Nguyen T."/>
            <person name="Nusskern D.R."/>
            <person name="Pfannkoch C.M."/>
            <person name="Sitter C."/>
            <person name="Sutton G.G."/>
            <person name="Venter J.C."/>
            <person name="Wang Z."/>
            <person name="Woodage T."/>
            <person name="Zheng X.H."/>
            <person name="Zhong F."/>
        </authorList>
    </citation>
    <scope>NUCLEOTIDE SEQUENCE [LARGE SCALE GENOMIC DNA]</scope>
    <source>
        <strain>BN</strain>
        <strain evidence="2">Sprague-Dawley</strain>
    </source>
</reference>
<evidence type="ECO:0000313" key="1">
    <source>
        <dbReference type="EMBL" id="EDM00474.1"/>
    </source>
</evidence>
<evidence type="ECO:0000313" key="2">
    <source>
        <dbReference type="Proteomes" id="UP000234681"/>
    </source>
</evidence>
<dbReference type="AlphaFoldDB" id="A6JEY6"/>
<name>A6JEY6_RAT</name>
<proteinExistence type="predicted"/>